<proteinExistence type="predicted"/>
<dbReference type="Proteomes" id="UP000245626">
    <property type="component" value="Unassembled WGS sequence"/>
</dbReference>
<evidence type="ECO:0000313" key="2">
    <source>
        <dbReference type="Proteomes" id="UP000245626"/>
    </source>
</evidence>
<gene>
    <name evidence="1" type="ORF">IE53DRAFT_349510</name>
</gene>
<evidence type="ECO:0000313" key="1">
    <source>
        <dbReference type="EMBL" id="PWN47245.1"/>
    </source>
</evidence>
<name>A0ACD0NN40_9BASI</name>
<dbReference type="EMBL" id="KZ820490">
    <property type="protein sequence ID" value="PWN47245.1"/>
    <property type="molecule type" value="Genomic_DNA"/>
</dbReference>
<protein>
    <submittedName>
        <fullName evidence="1">Purine permease</fullName>
    </submittedName>
</protein>
<sequence>MVELSDAHLGHVPPSRPMRLRSFLLSLASKKAWFGDQDYGALFIPSIPGLTRNRDLPFYGVTDKLPYFLAIILGLQHALAMVGGVVTPPLLLGGSAGAALGTANTQYLVSASLIWCAVGTTIQVSRFRLAKTKYFLGTGIISVTGTSFAFVNVGLSYLSQSYANGTCRMSEDGLVKLPCPDAFGALLGTACLTGTFSIMMAFIPPRVIRRLFPPLIVGMMLALIGASLVKSGVTNWAGGSGPCATNHNLMCPSNTAPHPQPWGSAPLIGLGFSCFATIILCELVGSPFIKSASVFIGLVVGMVIAAATGYFDKSTISSAPSGTFLWVKTFPLSLRGELVLPMLAAWTVITAETIGNVTASCDVSRIPIEGEEFETRVQGGMLADSLSASLAGLAMVPPLTTFSQNSGVIALTRNASRQAGFLCAGFLFLMGVIGKFVAIFVAMPASVLGGFTTFLFGSVAVSGIRVMAYAKWDRRNRFIATCGLSLGLASLCVPTWFSYFFTYKGGNKGLKGLIQAVILIVEEPYLIASLISIVLNALLPHEKEEDLSRGERQEVEQDGERGSQTRPSCEKSSSLHDDPTSSSPPLALETRRETWNQPGPVLSRF</sequence>
<reference evidence="1 2" key="1">
    <citation type="journal article" date="2018" name="Mol. Biol. Evol.">
        <title>Broad Genomic Sampling Reveals a Smut Pathogenic Ancestry of the Fungal Clade Ustilaginomycotina.</title>
        <authorList>
            <person name="Kijpornyongpan T."/>
            <person name="Mondo S.J."/>
            <person name="Barry K."/>
            <person name="Sandor L."/>
            <person name="Lee J."/>
            <person name="Lipzen A."/>
            <person name="Pangilinan J."/>
            <person name="LaButti K."/>
            <person name="Hainaut M."/>
            <person name="Henrissat B."/>
            <person name="Grigoriev I.V."/>
            <person name="Spatafora J.W."/>
            <person name="Aime M.C."/>
        </authorList>
    </citation>
    <scope>NUCLEOTIDE SEQUENCE [LARGE SCALE GENOMIC DNA]</scope>
    <source>
        <strain evidence="1 2">SA 807</strain>
    </source>
</reference>
<accession>A0ACD0NN40</accession>
<keyword evidence="2" id="KW-1185">Reference proteome</keyword>
<organism evidence="1 2">
    <name type="scientific">Violaceomyces palustris</name>
    <dbReference type="NCBI Taxonomy" id="1673888"/>
    <lineage>
        <taxon>Eukaryota</taxon>
        <taxon>Fungi</taxon>
        <taxon>Dikarya</taxon>
        <taxon>Basidiomycota</taxon>
        <taxon>Ustilaginomycotina</taxon>
        <taxon>Ustilaginomycetes</taxon>
        <taxon>Violaceomycetales</taxon>
        <taxon>Violaceomycetaceae</taxon>
        <taxon>Violaceomyces</taxon>
    </lineage>
</organism>